<dbReference type="Proteomes" id="UP001165064">
    <property type="component" value="Unassembled WGS sequence"/>
</dbReference>
<comment type="caution">
    <text evidence="1">The sequence shown here is derived from an EMBL/GenBank/DDBJ whole genome shotgun (WGS) entry which is preliminary data.</text>
</comment>
<name>A0ACB5T501_AMBMO</name>
<sequence>MKSFSTFFLILFAKFVTSIPLTKRGSSPFVLTNSSLYDDLVQYSAYCGVSYCISTFDSVQTGKLNDACRGVDCANASSDIYVVEVVDEVAHAVIMVQNSTAEIVIAFQGSSTFLDWILDFSFIPVDFNSYGSSKLGLETTTVDTKDPTVHTGFKTASDNFFDYSIEVLEHLIAKYPNYKIVVSGHSLGGALASLVGLELNLMGYNPAIVSFAGPKVFGSTLATWVDQEFDTTGYVSKLDTQQVSTVEPGTYTRVTHIGDMVPCAPLVKMGYRHAGSEFYIKEPYLPQNMDSVVIRGEFDESYELQTLGSIAGRVFYDLPGTLKDFVVLTAHNYYFRVITQCNGLMEIVGLDGNPSN</sequence>
<evidence type="ECO:0000313" key="1">
    <source>
        <dbReference type="EMBL" id="GME81316.1"/>
    </source>
</evidence>
<evidence type="ECO:0000313" key="2">
    <source>
        <dbReference type="Proteomes" id="UP001165064"/>
    </source>
</evidence>
<protein>
    <submittedName>
        <fullName evidence="1">Unnamed protein product</fullName>
    </submittedName>
</protein>
<gene>
    <name evidence="1" type="ORF">Amon02_000486700</name>
</gene>
<proteinExistence type="predicted"/>
<accession>A0ACB5T501</accession>
<reference evidence="1" key="1">
    <citation type="submission" date="2023-04" db="EMBL/GenBank/DDBJ databases">
        <title>Ambrosiozyma monospora NBRC 10751.</title>
        <authorList>
            <person name="Ichikawa N."/>
            <person name="Sato H."/>
            <person name="Tonouchi N."/>
        </authorList>
    </citation>
    <scope>NUCLEOTIDE SEQUENCE</scope>
    <source>
        <strain evidence="1">NBRC 10751</strain>
    </source>
</reference>
<keyword evidence="2" id="KW-1185">Reference proteome</keyword>
<organism evidence="1 2">
    <name type="scientific">Ambrosiozyma monospora</name>
    <name type="common">Yeast</name>
    <name type="synonym">Endomycopsis monosporus</name>
    <dbReference type="NCBI Taxonomy" id="43982"/>
    <lineage>
        <taxon>Eukaryota</taxon>
        <taxon>Fungi</taxon>
        <taxon>Dikarya</taxon>
        <taxon>Ascomycota</taxon>
        <taxon>Saccharomycotina</taxon>
        <taxon>Pichiomycetes</taxon>
        <taxon>Pichiales</taxon>
        <taxon>Pichiaceae</taxon>
        <taxon>Ambrosiozyma</taxon>
    </lineage>
</organism>
<dbReference type="EMBL" id="BSXS01003454">
    <property type="protein sequence ID" value="GME81316.1"/>
    <property type="molecule type" value="Genomic_DNA"/>
</dbReference>